<accession>A0A1E5G992</accession>
<feature type="transmembrane region" description="Helical" evidence="1">
    <location>
        <begin position="12"/>
        <end position="30"/>
    </location>
</feature>
<organism evidence="2 3">
    <name type="scientific">Enterococcus termitis</name>
    <dbReference type="NCBI Taxonomy" id="332950"/>
    <lineage>
        <taxon>Bacteria</taxon>
        <taxon>Bacillati</taxon>
        <taxon>Bacillota</taxon>
        <taxon>Bacilli</taxon>
        <taxon>Lactobacillales</taxon>
        <taxon>Enterococcaceae</taxon>
        <taxon>Enterococcus</taxon>
    </lineage>
</organism>
<feature type="transmembrane region" description="Helical" evidence="1">
    <location>
        <begin position="42"/>
        <end position="68"/>
    </location>
</feature>
<name>A0A1E5G992_9ENTE</name>
<evidence type="ECO:0000256" key="1">
    <source>
        <dbReference type="SAM" id="Phobius"/>
    </source>
</evidence>
<keyword evidence="1" id="KW-1133">Transmembrane helix</keyword>
<keyword evidence="3" id="KW-1185">Reference proteome</keyword>
<dbReference type="AlphaFoldDB" id="A0A1E5G992"/>
<dbReference type="Proteomes" id="UP000095094">
    <property type="component" value="Unassembled WGS sequence"/>
</dbReference>
<dbReference type="EMBL" id="MIJY01000045">
    <property type="protein sequence ID" value="OEG09276.1"/>
    <property type="molecule type" value="Genomic_DNA"/>
</dbReference>
<sequence length="78" mass="8899">MQTKRTVRLAQLFISTIWFCLTGFILISYLTNSLDEFYVPQIIGWLYDLVGILPASIIQLTITLVGICTSFPKKKVEN</sequence>
<gene>
    <name evidence="2" type="ORF">BCR25_11530</name>
</gene>
<protein>
    <submittedName>
        <fullName evidence="2">Uncharacterized protein</fullName>
    </submittedName>
</protein>
<keyword evidence="1" id="KW-0472">Membrane</keyword>
<proteinExistence type="predicted"/>
<reference evidence="3" key="1">
    <citation type="submission" date="2016-09" db="EMBL/GenBank/DDBJ databases">
        <authorList>
            <person name="Gulvik C.A."/>
        </authorList>
    </citation>
    <scope>NUCLEOTIDE SEQUENCE [LARGE SCALE GENOMIC DNA]</scope>
    <source>
        <strain evidence="3">LMG 8895</strain>
    </source>
</reference>
<evidence type="ECO:0000313" key="2">
    <source>
        <dbReference type="EMBL" id="OEG09276.1"/>
    </source>
</evidence>
<comment type="caution">
    <text evidence="2">The sequence shown here is derived from an EMBL/GenBank/DDBJ whole genome shotgun (WGS) entry which is preliminary data.</text>
</comment>
<keyword evidence="1" id="KW-0812">Transmembrane</keyword>
<evidence type="ECO:0000313" key="3">
    <source>
        <dbReference type="Proteomes" id="UP000095094"/>
    </source>
</evidence>